<organism evidence="1 2">
    <name type="scientific">Tsuneonella deserti</name>
    <dbReference type="NCBI Taxonomy" id="2035528"/>
    <lineage>
        <taxon>Bacteria</taxon>
        <taxon>Pseudomonadati</taxon>
        <taxon>Pseudomonadota</taxon>
        <taxon>Alphaproteobacteria</taxon>
        <taxon>Sphingomonadales</taxon>
        <taxon>Erythrobacteraceae</taxon>
        <taxon>Tsuneonella</taxon>
    </lineage>
</organism>
<name>A0ABQ1S572_9SPHN</name>
<evidence type="ECO:0008006" key="3">
    <source>
        <dbReference type="Google" id="ProtNLM"/>
    </source>
</evidence>
<accession>A0ABQ1S572</accession>
<evidence type="ECO:0000313" key="1">
    <source>
        <dbReference type="EMBL" id="GGD91073.1"/>
    </source>
</evidence>
<evidence type="ECO:0000313" key="2">
    <source>
        <dbReference type="Proteomes" id="UP000619041"/>
    </source>
</evidence>
<comment type="caution">
    <text evidence="1">The sequence shown here is derived from an EMBL/GenBank/DDBJ whole genome shotgun (WGS) entry which is preliminary data.</text>
</comment>
<keyword evidence="2" id="KW-1185">Reference proteome</keyword>
<reference evidence="2" key="1">
    <citation type="journal article" date="2019" name="Int. J. Syst. Evol. Microbiol.">
        <title>The Global Catalogue of Microorganisms (GCM) 10K type strain sequencing project: providing services to taxonomists for standard genome sequencing and annotation.</title>
        <authorList>
            <consortium name="The Broad Institute Genomics Platform"/>
            <consortium name="The Broad Institute Genome Sequencing Center for Infectious Disease"/>
            <person name="Wu L."/>
            <person name="Ma J."/>
        </authorList>
    </citation>
    <scope>NUCLEOTIDE SEQUENCE [LARGE SCALE GENOMIC DNA]</scope>
    <source>
        <strain evidence="2">CGMCC 1.15959</strain>
    </source>
</reference>
<dbReference type="RefSeq" id="WP_188643996.1">
    <property type="nucleotide sequence ID" value="NZ_BMKL01000001.1"/>
</dbReference>
<sequence length="134" mass="15395">MGTLRLSSEHVATIAAVVRGEPDDELINWEKIREISKSVVGKHFTRQTLQSHEPIKSAYNDRVAAFRKRKRTKRKEVVKLGDPKDRRIASLEQEIEALRSKLNAYDARFVLILENTKRLGFQREELARALPATS</sequence>
<dbReference type="Proteomes" id="UP000619041">
    <property type="component" value="Unassembled WGS sequence"/>
</dbReference>
<gene>
    <name evidence="1" type="ORF">GCM10011515_08440</name>
</gene>
<protein>
    <recommendedName>
        <fullName evidence="3">Transposase</fullName>
    </recommendedName>
</protein>
<proteinExistence type="predicted"/>
<dbReference type="EMBL" id="BMKL01000001">
    <property type="protein sequence ID" value="GGD91073.1"/>
    <property type="molecule type" value="Genomic_DNA"/>
</dbReference>